<keyword evidence="3" id="KW-1185">Reference proteome</keyword>
<dbReference type="EMBL" id="BMLK01000015">
    <property type="protein sequence ID" value="GGN54788.1"/>
    <property type="molecule type" value="Genomic_DNA"/>
</dbReference>
<sequence>MSSKGKVGLALVLAVLVTAGLAEMVNLTHDTCATRPDGSFRWTRPLEWYSHADCDVWEGIEPKKPIHSFEIDYRSSRVRLHPDGRASIILKKVRNDDFGIFGSGSGMLRVKSEEALRREDYVVVSGIVSPETTAQVTDLISPMRDFAGWTFSGENLQEFLFPGLTGEAKTQLGDYFRLDDGRTRVAVCAERIFDSGRGWSILHWNDADQNFGGVSSFADIGCNSPAASAGERRANKAAEILIEALGAKDLVDRNYARVAHPAWP</sequence>
<evidence type="ECO:0000256" key="1">
    <source>
        <dbReference type="SAM" id="SignalP"/>
    </source>
</evidence>
<comment type="caution">
    <text evidence="2">The sequence shown here is derived from an EMBL/GenBank/DDBJ whole genome shotgun (WGS) entry which is preliminary data.</text>
</comment>
<accession>A0ABQ2JVJ7</accession>
<reference evidence="3" key="1">
    <citation type="journal article" date="2019" name="Int. J. Syst. Evol. Microbiol.">
        <title>The Global Catalogue of Microorganisms (GCM) 10K type strain sequencing project: providing services to taxonomists for standard genome sequencing and annotation.</title>
        <authorList>
            <consortium name="The Broad Institute Genomics Platform"/>
            <consortium name="The Broad Institute Genome Sequencing Center for Infectious Disease"/>
            <person name="Wu L."/>
            <person name="Ma J."/>
        </authorList>
    </citation>
    <scope>NUCLEOTIDE SEQUENCE [LARGE SCALE GENOMIC DNA]</scope>
    <source>
        <strain evidence="3">CGMCC 1.6784</strain>
    </source>
</reference>
<organism evidence="2 3">
    <name type="scientific">Novosphingobium indicum</name>
    <dbReference type="NCBI Taxonomy" id="462949"/>
    <lineage>
        <taxon>Bacteria</taxon>
        <taxon>Pseudomonadati</taxon>
        <taxon>Pseudomonadota</taxon>
        <taxon>Alphaproteobacteria</taxon>
        <taxon>Sphingomonadales</taxon>
        <taxon>Sphingomonadaceae</taxon>
        <taxon>Novosphingobium</taxon>
    </lineage>
</organism>
<gene>
    <name evidence="2" type="ORF">GCM10011349_30810</name>
</gene>
<feature type="signal peptide" evidence="1">
    <location>
        <begin position="1"/>
        <end position="24"/>
    </location>
</feature>
<dbReference type="Proteomes" id="UP000605099">
    <property type="component" value="Unassembled WGS sequence"/>
</dbReference>
<evidence type="ECO:0000313" key="2">
    <source>
        <dbReference type="EMBL" id="GGN54788.1"/>
    </source>
</evidence>
<name>A0ABQ2JVJ7_9SPHN</name>
<proteinExistence type="predicted"/>
<evidence type="ECO:0000313" key="3">
    <source>
        <dbReference type="Proteomes" id="UP000605099"/>
    </source>
</evidence>
<protein>
    <submittedName>
        <fullName evidence="2">Uncharacterized protein</fullName>
    </submittedName>
</protein>
<keyword evidence="1" id="KW-0732">Signal</keyword>
<feature type="chain" id="PRO_5046416220" evidence="1">
    <location>
        <begin position="25"/>
        <end position="264"/>
    </location>
</feature>